<accession>A0A6A5X527</accession>
<keyword evidence="5" id="KW-1185">Reference proteome</keyword>
<dbReference type="Pfam" id="PF00106">
    <property type="entry name" value="adh_short"/>
    <property type="match status" value="1"/>
</dbReference>
<proteinExistence type="inferred from homology"/>
<dbReference type="PANTHER" id="PTHR43618:SF18">
    <property type="entry name" value="SHORT CHAIN DEHYDROGENASE_REDUCTASE FAMILY (AFU_ORTHOLOGUE AFUA_5G12480)"/>
    <property type="match status" value="1"/>
</dbReference>
<dbReference type="CDD" id="cd05233">
    <property type="entry name" value="SDR_c"/>
    <property type="match status" value="1"/>
</dbReference>
<evidence type="ECO:0000256" key="3">
    <source>
        <dbReference type="ARBA" id="ARBA00023002"/>
    </source>
</evidence>
<name>A0A6A5X527_9PLEO</name>
<dbReference type="InterPro" id="IPR020904">
    <property type="entry name" value="Sc_DH/Rdtase_CS"/>
</dbReference>
<organism evidence="4 5">
    <name type="scientific">Amniculicola lignicola CBS 123094</name>
    <dbReference type="NCBI Taxonomy" id="1392246"/>
    <lineage>
        <taxon>Eukaryota</taxon>
        <taxon>Fungi</taxon>
        <taxon>Dikarya</taxon>
        <taxon>Ascomycota</taxon>
        <taxon>Pezizomycotina</taxon>
        <taxon>Dothideomycetes</taxon>
        <taxon>Pleosporomycetidae</taxon>
        <taxon>Pleosporales</taxon>
        <taxon>Amniculicolaceae</taxon>
        <taxon>Amniculicola</taxon>
    </lineage>
</organism>
<sequence length="295" mass="31427">MSNLEVNNLFSVEGMVFVLTGGGSGIGAMFAKALDINGAAKVYILGRRVEKLQEVASSAKNKSIVPIQCDITSKDALAAAAAQIQREVGFVNTVIANSGATGPDMYGLPKDRRPTLPEIQKYLWDFPMADFNSAFEVNTTACFYTLVAFLELLNKGNESEPGKRLGVKSQFVVTGSIAAFSRRPGMGFAYAGSKIAAIHIAKQLATMMADWRVHIRVNVFCPGVYPSDMSKGLMGAQDMSQEGSVAPEMVPLTRAGMEEDAGGALLFMVSRAGAYTNGNILISDGGRMSIVPATY</sequence>
<evidence type="ECO:0000256" key="1">
    <source>
        <dbReference type="ARBA" id="ARBA00006484"/>
    </source>
</evidence>
<evidence type="ECO:0000313" key="4">
    <source>
        <dbReference type="EMBL" id="KAF2008020.1"/>
    </source>
</evidence>
<dbReference type="SUPFAM" id="SSF51735">
    <property type="entry name" value="NAD(P)-binding Rossmann-fold domains"/>
    <property type="match status" value="1"/>
</dbReference>
<keyword evidence="2" id="KW-0521">NADP</keyword>
<dbReference type="InterPro" id="IPR002347">
    <property type="entry name" value="SDR_fam"/>
</dbReference>
<dbReference type="InterPro" id="IPR052178">
    <property type="entry name" value="Sec_Metab_Biosynth_SDR"/>
</dbReference>
<dbReference type="Proteomes" id="UP000799779">
    <property type="component" value="Unassembled WGS sequence"/>
</dbReference>
<evidence type="ECO:0000256" key="2">
    <source>
        <dbReference type="ARBA" id="ARBA00022857"/>
    </source>
</evidence>
<reference evidence="4" key="1">
    <citation type="journal article" date="2020" name="Stud. Mycol.">
        <title>101 Dothideomycetes genomes: a test case for predicting lifestyles and emergence of pathogens.</title>
        <authorList>
            <person name="Haridas S."/>
            <person name="Albert R."/>
            <person name="Binder M."/>
            <person name="Bloem J."/>
            <person name="Labutti K."/>
            <person name="Salamov A."/>
            <person name="Andreopoulos B."/>
            <person name="Baker S."/>
            <person name="Barry K."/>
            <person name="Bills G."/>
            <person name="Bluhm B."/>
            <person name="Cannon C."/>
            <person name="Castanera R."/>
            <person name="Culley D."/>
            <person name="Daum C."/>
            <person name="Ezra D."/>
            <person name="Gonzalez J."/>
            <person name="Henrissat B."/>
            <person name="Kuo A."/>
            <person name="Liang C."/>
            <person name="Lipzen A."/>
            <person name="Lutzoni F."/>
            <person name="Magnuson J."/>
            <person name="Mondo S."/>
            <person name="Nolan M."/>
            <person name="Ohm R."/>
            <person name="Pangilinan J."/>
            <person name="Park H.-J."/>
            <person name="Ramirez L."/>
            <person name="Alfaro M."/>
            <person name="Sun H."/>
            <person name="Tritt A."/>
            <person name="Yoshinaga Y."/>
            <person name="Zwiers L.-H."/>
            <person name="Turgeon B."/>
            <person name="Goodwin S."/>
            <person name="Spatafora J."/>
            <person name="Crous P."/>
            <person name="Grigoriev I."/>
        </authorList>
    </citation>
    <scope>NUCLEOTIDE SEQUENCE</scope>
    <source>
        <strain evidence="4">CBS 123094</strain>
    </source>
</reference>
<dbReference type="PRINTS" id="PR00081">
    <property type="entry name" value="GDHRDH"/>
</dbReference>
<dbReference type="Gene3D" id="3.40.50.720">
    <property type="entry name" value="NAD(P)-binding Rossmann-like Domain"/>
    <property type="match status" value="1"/>
</dbReference>
<keyword evidence="3" id="KW-0560">Oxidoreductase</keyword>
<protein>
    <submittedName>
        <fullName evidence="4">NAD(P)-binding protein</fullName>
    </submittedName>
</protein>
<dbReference type="AlphaFoldDB" id="A0A6A5X527"/>
<dbReference type="InterPro" id="IPR036291">
    <property type="entry name" value="NAD(P)-bd_dom_sf"/>
</dbReference>
<dbReference type="GO" id="GO:0016491">
    <property type="term" value="F:oxidoreductase activity"/>
    <property type="evidence" value="ECO:0007669"/>
    <property type="project" value="UniProtKB-KW"/>
</dbReference>
<comment type="similarity">
    <text evidence="1">Belongs to the short-chain dehydrogenases/reductases (SDR) family.</text>
</comment>
<dbReference type="EMBL" id="ML977556">
    <property type="protein sequence ID" value="KAF2008020.1"/>
    <property type="molecule type" value="Genomic_DNA"/>
</dbReference>
<dbReference type="OrthoDB" id="2898618at2759"/>
<evidence type="ECO:0000313" key="5">
    <source>
        <dbReference type="Proteomes" id="UP000799779"/>
    </source>
</evidence>
<dbReference type="PROSITE" id="PS00061">
    <property type="entry name" value="ADH_SHORT"/>
    <property type="match status" value="1"/>
</dbReference>
<gene>
    <name evidence="4" type="ORF">P154DRAFT_541291</name>
</gene>
<dbReference type="PANTHER" id="PTHR43618">
    <property type="entry name" value="7-ALPHA-HYDROXYSTEROID DEHYDROGENASE"/>
    <property type="match status" value="1"/>
</dbReference>